<organism evidence="1 2">
    <name type="scientific">Shewanella oneidensis (strain ATCC 700550 / JCM 31522 / CIP 106686 / LMG 19005 / NCIMB 14063 / MR-1)</name>
    <dbReference type="NCBI Taxonomy" id="211586"/>
    <lineage>
        <taxon>Bacteria</taxon>
        <taxon>Pseudomonadati</taxon>
        <taxon>Pseudomonadota</taxon>
        <taxon>Gammaproteobacteria</taxon>
        <taxon>Alteromonadales</taxon>
        <taxon>Shewanellaceae</taxon>
        <taxon>Shewanella</taxon>
    </lineage>
</organism>
<evidence type="ECO:0000313" key="1">
    <source>
        <dbReference type="EMBL" id="AAN53236.1"/>
    </source>
</evidence>
<name>Q8EKE6_SHEON</name>
<dbReference type="Proteomes" id="UP000008186">
    <property type="component" value="Chromosome"/>
</dbReference>
<dbReference type="AlphaFoldDB" id="Q8EKE6"/>
<reference evidence="1 2" key="4">
    <citation type="journal article" date="2011" name="BMC Genomics">
        <title>Genome-wide protein localization prediction strategies for gram negative bacteria.</title>
        <authorList>
            <person name="Romine M.F."/>
        </authorList>
    </citation>
    <scope>NUCLEOTIDE SEQUENCE [LARGE SCALE GENOMIC DNA]</scope>
    <source>
        <strain evidence="2">ATCC 700550 / JCM 31522 / CIP 106686 / LMG 19005 / NCIMB 14063 / MR-1</strain>
    </source>
</reference>
<protein>
    <submittedName>
        <fullName evidence="1">Uncharacterized protein</fullName>
    </submittedName>
</protein>
<accession>Q8EKE6</accession>
<dbReference type="PaxDb" id="211586-SO_0149"/>
<gene>
    <name evidence="1" type="ordered locus">SO_0149</name>
</gene>
<dbReference type="HOGENOM" id="CLU_3157740_0_0_6"/>
<reference evidence="1 2" key="1">
    <citation type="journal article" date="2002" name="Nat. Biotechnol.">
        <title>Genome sequence of the dissimilatory metal ion-reducing bacterium Shewanella oneidensis.</title>
        <authorList>
            <person name="Heidelberg J.F."/>
            <person name="Paulsen I.T."/>
            <person name="Nelson K.E."/>
            <person name="Gaidos E.J."/>
            <person name="Nelson W.C."/>
            <person name="Read T.D."/>
            <person name="Eisen J.A."/>
            <person name="Seshadri R."/>
            <person name="Ward N."/>
            <person name="Methe B."/>
            <person name="Clayton R.A."/>
            <person name="Meyer T."/>
            <person name="Tsapin A."/>
            <person name="Scott J."/>
            <person name="Beanan M."/>
            <person name="Brinkac L."/>
            <person name="Daugherty S."/>
            <person name="DeBoy R.T."/>
            <person name="Dodson R.J."/>
            <person name="Durkin A.S."/>
            <person name="Haft D.H."/>
            <person name="Kolonay J.F."/>
            <person name="Madupu R."/>
            <person name="Peterson J.D."/>
            <person name="Umayam L.A."/>
            <person name="White O."/>
            <person name="Wolf A.M."/>
            <person name="Vamathevan J."/>
            <person name="Weidman J."/>
            <person name="Impraim M."/>
            <person name="Lee K."/>
            <person name="Berry K."/>
            <person name="Lee C."/>
            <person name="Mueller J."/>
            <person name="Khouri H."/>
            <person name="Gill J."/>
            <person name="Utterback T.R."/>
            <person name="McDonald L.A."/>
            <person name="Feldblyum T.V."/>
            <person name="Smith H.O."/>
            <person name="Venter J.C."/>
            <person name="Nealson K.H."/>
            <person name="Fraser C.M."/>
        </authorList>
    </citation>
    <scope>NUCLEOTIDE SEQUENCE [LARGE SCALE GENOMIC DNA]</scope>
    <source>
        <strain evidence="2">ATCC 700550 / JCM 31522 / CIP 106686 / LMG 19005 / NCIMB 14063 / MR-1</strain>
    </source>
</reference>
<dbReference type="EMBL" id="AE014299">
    <property type="protein sequence ID" value="AAN53236.1"/>
    <property type="molecule type" value="Genomic_DNA"/>
</dbReference>
<keyword evidence="2" id="KW-1185">Reference proteome</keyword>
<dbReference type="KEGG" id="son:SO_0149"/>
<evidence type="ECO:0000313" key="2">
    <source>
        <dbReference type="Proteomes" id="UP000008186"/>
    </source>
</evidence>
<dbReference type="RefSeq" id="WP_011070551.1">
    <property type="nucleotide sequence ID" value="NC_004347.2"/>
</dbReference>
<reference evidence="1 2" key="2">
    <citation type="journal article" date="2005" name="Proteomics">
        <title>Global detection and characterization of hypothetical proteins in Shewanella oneidensis MR-1 using LC-MS based proteomics.</title>
        <authorList>
            <person name="Elias D.A."/>
            <person name="Monroe M.E."/>
            <person name="Marshall M.J."/>
            <person name="Romine M.F."/>
            <person name="Belieav A.S."/>
            <person name="Fredrickson J.K."/>
            <person name="Anderson G.A."/>
            <person name="Smith R.D."/>
            <person name="Lipton M.S."/>
        </authorList>
    </citation>
    <scope>NUCLEOTIDE SEQUENCE [LARGE SCALE GENOMIC DNA]</scope>
    <source>
        <strain evidence="2">ATCC 700550 / JCM 31522 / CIP 106686 / LMG 19005 / NCIMB 14063 / MR-1</strain>
    </source>
</reference>
<dbReference type="OrthoDB" id="9955580at2"/>
<sequence>MLLKKFNSGCLDKLTNNQGPIDSEQPSLMNDDLQLLKQNCSEEFKGMK</sequence>
<reference evidence="1 2" key="3">
    <citation type="journal article" date="2008" name="Appl. Environ. Microbiol.">
        <title>Identification of mobile elements and pseudogenes in the Shewanella oneidensis MR-1 genome.</title>
        <authorList>
            <person name="Romine M.F."/>
            <person name="Carlson T.S."/>
            <person name="Norbeck A.D."/>
            <person name="McCue L.A."/>
            <person name="Lipton M.S."/>
        </authorList>
    </citation>
    <scope>NUCLEOTIDE SEQUENCE [LARGE SCALE GENOMIC DNA]</scope>
    <source>
        <strain evidence="2">ATCC 700550 / JCM 31522 / CIP 106686 / LMG 19005 / NCIMB 14063 / MR-1</strain>
    </source>
</reference>
<proteinExistence type="predicted"/>
<dbReference type="BioCyc" id="SONE211586:G1GMP-141-MONOMER"/>